<feature type="transmembrane region" description="Helical" evidence="5">
    <location>
        <begin position="281"/>
        <end position="302"/>
    </location>
</feature>
<comment type="subcellular location">
    <subcellularLocation>
        <location evidence="1">Cell membrane</location>
        <topology evidence="1">Multi-pass membrane protein</topology>
    </subcellularLocation>
</comment>
<evidence type="ECO:0000256" key="5">
    <source>
        <dbReference type="SAM" id="Phobius"/>
    </source>
</evidence>
<feature type="transmembrane region" description="Helical" evidence="5">
    <location>
        <begin position="23"/>
        <end position="40"/>
    </location>
</feature>
<dbReference type="PANTHER" id="PTHR11662">
    <property type="entry name" value="SOLUTE CARRIER FAMILY 17"/>
    <property type="match status" value="1"/>
</dbReference>
<reference evidence="8" key="1">
    <citation type="submission" date="2016-10" db="EMBL/GenBank/DDBJ databases">
        <authorList>
            <person name="Varghese N."/>
        </authorList>
    </citation>
    <scope>NUCLEOTIDE SEQUENCE [LARGE SCALE GENOMIC DNA]</scope>
    <source>
        <strain evidence="8">DSM 44719</strain>
    </source>
</reference>
<evidence type="ECO:0000256" key="3">
    <source>
        <dbReference type="ARBA" id="ARBA00022989"/>
    </source>
</evidence>
<feature type="transmembrane region" description="Helical" evidence="5">
    <location>
        <begin position="371"/>
        <end position="390"/>
    </location>
</feature>
<feature type="transmembrane region" description="Helical" evidence="5">
    <location>
        <begin position="410"/>
        <end position="428"/>
    </location>
</feature>
<feature type="transmembrane region" description="Helical" evidence="5">
    <location>
        <begin position="151"/>
        <end position="175"/>
    </location>
</feature>
<feature type="transmembrane region" description="Helical" evidence="5">
    <location>
        <begin position="60"/>
        <end position="83"/>
    </location>
</feature>
<evidence type="ECO:0000256" key="1">
    <source>
        <dbReference type="ARBA" id="ARBA00004651"/>
    </source>
</evidence>
<dbReference type="Gene3D" id="1.20.1250.20">
    <property type="entry name" value="MFS general substrate transporter like domains"/>
    <property type="match status" value="2"/>
</dbReference>
<dbReference type="GO" id="GO:0022857">
    <property type="term" value="F:transmembrane transporter activity"/>
    <property type="evidence" value="ECO:0007669"/>
    <property type="project" value="InterPro"/>
</dbReference>
<feature type="transmembrane region" description="Helical" evidence="5">
    <location>
        <begin position="339"/>
        <end position="359"/>
    </location>
</feature>
<sequence length="452" mass="48052">MVMAETHSSEAGQRPSHRPVNRGAWGVVVLLFLFFTLNFADKAAIGLGSHQIREDLGLTASQYGLLSSAFFWLFAIGAVVLTAALRKISYTWGAGLLMISWVVTMLPLTVQTSFSVLLACRIALGFFEGPAHALCQSIVADRFSPEKRATAGAVVNAGSSVGPLIAAPVLTWVILSWSWHAAFAVLAALGTLWVIAWFWYTEKLPFKRSHEPTVDGDSKVEDPNGNIVVPFRRLLTLQAFWGLVLLSFAGYLVSSLKVAWLPAYMNEGLGYSAGSVGTLVTLPYFAAVVVLLSAALLSGRLLRKGHSSNVARGYVTGGYLLAGGVSMIMFTQLQPGPLQLVLVIAAFAVNSVATSVAFAGASDFLPARQRVAFFGCIIAAYSVAGIVAPYGLGRIVDHAPTAAQGYSTGFMFVGIIVCIFGVVGGLMLNPEKAKARLVQLTAEYAAEEARPA</sequence>
<protein>
    <submittedName>
        <fullName evidence="7">Sugar phosphate permease</fullName>
    </submittedName>
</protein>
<dbReference type="PANTHER" id="PTHR11662:SF450">
    <property type="entry name" value="BLR1003 PROTEIN"/>
    <property type="match status" value="1"/>
</dbReference>
<evidence type="ECO:0000256" key="4">
    <source>
        <dbReference type="ARBA" id="ARBA00023136"/>
    </source>
</evidence>
<feature type="transmembrane region" description="Helical" evidence="5">
    <location>
        <begin position="314"/>
        <end position="333"/>
    </location>
</feature>
<feature type="transmembrane region" description="Helical" evidence="5">
    <location>
        <begin position="181"/>
        <end position="200"/>
    </location>
</feature>
<evidence type="ECO:0000313" key="8">
    <source>
        <dbReference type="Proteomes" id="UP000183407"/>
    </source>
</evidence>
<dbReference type="InterPro" id="IPR050382">
    <property type="entry name" value="MFS_Na/Anion_cotransporter"/>
</dbReference>
<evidence type="ECO:0000256" key="2">
    <source>
        <dbReference type="ARBA" id="ARBA00022692"/>
    </source>
</evidence>
<feature type="transmembrane region" description="Helical" evidence="5">
    <location>
        <begin position="116"/>
        <end position="139"/>
    </location>
</feature>
<dbReference type="PROSITE" id="PS50850">
    <property type="entry name" value="MFS"/>
    <property type="match status" value="1"/>
</dbReference>
<dbReference type="InterPro" id="IPR011701">
    <property type="entry name" value="MFS"/>
</dbReference>
<gene>
    <name evidence="7" type="ORF">SAMN04490220_8492</name>
</gene>
<accession>A0A1H5LXB2</accession>
<dbReference type="EMBL" id="FNTL01000005">
    <property type="protein sequence ID" value="SEE81733.1"/>
    <property type="molecule type" value="Genomic_DNA"/>
</dbReference>
<keyword evidence="3 5" id="KW-1133">Transmembrane helix</keyword>
<keyword evidence="2 5" id="KW-0812">Transmembrane</keyword>
<name>A0A1H5LXB2_RHOJO</name>
<feature type="transmembrane region" description="Helical" evidence="5">
    <location>
        <begin position="240"/>
        <end position="261"/>
    </location>
</feature>
<evidence type="ECO:0000313" key="7">
    <source>
        <dbReference type="EMBL" id="SEE81733.1"/>
    </source>
</evidence>
<organism evidence="7 8">
    <name type="scientific">Rhodococcus jostii</name>
    <dbReference type="NCBI Taxonomy" id="132919"/>
    <lineage>
        <taxon>Bacteria</taxon>
        <taxon>Bacillati</taxon>
        <taxon>Actinomycetota</taxon>
        <taxon>Actinomycetes</taxon>
        <taxon>Mycobacteriales</taxon>
        <taxon>Nocardiaceae</taxon>
        <taxon>Rhodococcus</taxon>
    </lineage>
</organism>
<dbReference type="InterPro" id="IPR036259">
    <property type="entry name" value="MFS_trans_sf"/>
</dbReference>
<dbReference type="GO" id="GO:0005886">
    <property type="term" value="C:plasma membrane"/>
    <property type="evidence" value="ECO:0007669"/>
    <property type="project" value="UniProtKB-SubCell"/>
</dbReference>
<dbReference type="InterPro" id="IPR020846">
    <property type="entry name" value="MFS_dom"/>
</dbReference>
<proteinExistence type="predicted"/>
<keyword evidence="4 5" id="KW-0472">Membrane</keyword>
<dbReference type="Pfam" id="PF07690">
    <property type="entry name" value="MFS_1"/>
    <property type="match status" value="1"/>
</dbReference>
<feature type="domain" description="Major facilitator superfamily (MFS) profile" evidence="6">
    <location>
        <begin position="27"/>
        <end position="433"/>
    </location>
</feature>
<dbReference type="Proteomes" id="UP000183407">
    <property type="component" value="Unassembled WGS sequence"/>
</dbReference>
<evidence type="ECO:0000259" key="6">
    <source>
        <dbReference type="PROSITE" id="PS50850"/>
    </source>
</evidence>
<dbReference type="AlphaFoldDB" id="A0A1H5LXB2"/>
<feature type="transmembrane region" description="Helical" evidence="5">
    <location>
        <begin position="90"/>
        <end position="110"/>
    </location>
</feature>
<dbReference type="SUPFAM" id="SSF103473">
    <property type="entry name" value="MFS general substrate transporter"/>
    <property type="match status" value="1"/>
</dbReference>